<evidence type="ECO:0000313" key="2">
    <source>
        <dbReference type="Proteomes" id="UP000700732"/>
    </source>
</evidence>
<feature type="non-terminal residue" evidence="1">
    <location>
        <position position="41"/>
    </location>
</feature>
<gene>
    <name evidence="1" type="ORF">FH603_1243</name>
</gene>
<organism evidence="1 2">
    <name type="scientific">Spirosoma utsteinense</name>
    <dbReference type="NCBI Taxonomy" id="2585773"/>
    <lineage>
        <taxon>Bacteria</taxon>
        <taxon>Pseudomonadati</taxon>
        <taxon>Bacteroidota</taxon>
        <taxon>Cytophagia</taxon>
        <taxon>Cytophagales</taxon>
        <taxon>Cytophagaceae</taxon>
        <taxon>Spirosoma</taxon>
    </lineage>
</organism>
<evidence type="ECO:0000313" key="1">
    <source>
        <dbReference type="EMBL" id="MBC3790752.1"/>
    </source>
</evidence>
<protein>
    <submittedName>
        <fullName evidence="1">Uncharacterized protein</fullName>
    </submittedName>
</protein>
<name>A0ABR6W4D8_9BACT</name>
<keyword evidence="2" id="KW-1185">Reference proteome</keyword>
<sequence length="41" mass="4914">MDYATKISQTVDELQQLEKQQTNVANRDYVRFIRLLKEKQA</sequence>
<proteinExistence type="predicted"/>
<reference evidence="1 2" key="1">
    <citation type="submission" date="2019-06" db="EMBL/GenBank/DDBJ databases">
        <title>Spirosoma utsteinense sp. nov. isolated from Antarctic ice-free soils.</title>
        <authorList>
            <person name="Tahon G."/>
        </authorList>
    </citation>
    <scope>NUCLEOTIDE SEQUENCE [LARGE SCALE GENOMIC DNA]</scope>
    <source>
        <strain evidence="1 2">LMG 31447</strain>
    </source>
</reference>
<accession>A0ABR6W4D8</accession>
<comment type="caution">
    <text evidence="1">The sequence shown here is derived from an EMBL/GenBank/DDBJ whole genome shotgun (WGS) entry which is preliminary data.</text>
</comment>
<dbReference type="EMBL" id="VFIA01000006">
    <property type="protein sequence ID" value="MBC3790752.1"/>
    <property type="molecule type" value="Genomic_DNA"/>
</dbReference>
<dbReference type="Proteomes" id="UP000700732">
    <property type="component" value="Unassembled WGS sequence"/>
</dbReference>